<keyword evidence="7 8" id="KW-0472">Membrane</keyword>
<dbReference type="PANTHER" id="PTHR43357">
    <property type="entry name" value="INNER MEMBRANE ABC TRANSPORTER PERMEASE PROTEIN YDCV"/>
    <property type="match status" value="1"/>
</dbReference>
<comment type="caution">
    <text evidence="11">The sequence shown here is derived from an EMBL/GenBank/DDBJ whole genome shotgun (WGS) entry which is preliminary data.</text>
</comment>
<accession>A0A916Y2E2</accession>
<feature type="domain" description="ABC transmembrane type-1" evidence="10">
    <location>
        <begin position="79"/>
        <end position="289"/>
    </location>
</feature>
<dbReference type="CDD" id="cd06261">
    <property type="entry name" value="TM_PBP2"/>
    <property type="match status" value="1"/>
</dbReference>
<feature type="transmembrane region" description="Helical" evidence="8">
    <location>
        <begin position="417"/>
        <end position="437"/>
    </location>
</feature>
<feature type="region of interest" description="Disordered" evidence="9">
    <location>
        <begin position="593"/>
        <end position="619"/>
    </location>
</feature>
<keyword evidence="3" id="KW-1003">Cell membrane</keyword>
<dbReference type="Gene3D" id="1.10.3720.10">
    <property type="entry name" value="MetI-like"/>
    <property type="match status" value="2"/>
</dbReference>
<feature type="transmembrane region" description="Helical" evidence="8">
    <location>
        <begin position="443"/>
        <end position="467"/>
    </location>
</feature>
<dbReference type="InterPro" id="IPR035906">
    <property type="entry name" value="MetI-like_sf"/>
</dbReference>
<evidence type="ECO:0000313" key="11">
    <source>
        <dbReference type="EMBL" id="GGD26832.1"/>
    </source>
</evidence>
<reference evidence="11" key="2">
    <citation type="submission" date="2020-09" db="EMBL/GenBank/DDBJ databases">
        <authorList>
            <person name="Sun Q."/>
            <person name="Zhou Y."/>
        </authorList>
    </citation>
    <scope>NUCLEOTIDE SEQUENCE</scope>
    <source>
        <strain evidence="11">CGMCC 1.15152</strain>
    </source>
</reference>
<dbReference type="InterPro" id="IPR000515">
    <property type="entry name" value="MetI-like"/>
</dbReference>
<evidence type="ECO:0000256" key="3">
    <source>
        <dbReference type="ARBA" id="ARBA00022475"/>
    </source>
</evidence>
<dbReference type="AlphaFoldDB" id="A0A916Y2E2"/>
<feature type="transmembrane region" description="Helical" evidence="8">
    <location>
        <begin position="368"/>
        <end position="396"/>
    </location>
</feature>
<feature type="transmembrane region" description="Helical" evidence="8">
    <location>
        <begin position="320"/>
        <end position="348"/>
    </location>
</feature>
<feature type="transmembrane region" description="Helical" evidence="8">
    <location>
        <begin position="113"/>
        <end position="137"/>
    </location>
</feature>
<evidence type="ECO:0000256" key="6">
    <source>
        <dbReference type="ARBA" id="ARBA00022989"/>
    </source>
</evidence>
<protein>
    <submittedName>
        <fullName evidence="11">ABC transporter permease</fullName>
    </submittedName>
</protein>
<sequence>MTRTSAPPPSHQANWWRRQWALYPVRNIQIAIAIVALALFASPVIAVVISAFRTTPFNGEWSLEPITQVFSDSDTWVALGNSVLLTVASVIPSMIIATFFAVLVTRTDSPLKWVVTITMAILVATPPMFYAVAWGLLGNSTVGILNVILRGGEPWGSGPLNVESWLGLILVSIFRGTGFMYLLLLGPFSQMDRSLEEAARVSGAGAIRTFFGTQLPLLLPTLTSVLIIATVASIEAFDVPVVLGVPAGIYVLPTEVFTYLYDSTRPLYGQASSVAVILLLILIALLIVERRLHGRRRFTTVSGKGARTALWKLGAWRMPIAITIIVFSLVVVIMPTLQLVLTSLAPYFGAQGVFTLDNFATVLGDPAIIGILAYTASVAAAAAAIAVVAVIVFGWATRMRRGPLATVIDTSQVAPMIVPGLLLGIGLITVVLFTPLASAYGTYWLLMVALFIAIVPLASRAVAGALAQIPEELEEAARVSGSSRGRALVGVVFRLLLPSALNGWLLCFVVVSGSLAVPLLLSPRGQTLLAVKVYDLYTSANVVTAAAIFVLFVVEILVITLLVEIAKRLLTRARLPRRLPSADVDRDWTGATRVALPPHDSKSALAPAAPRGQTSTHTR</sequence>
<feature type="transmembrane region" description="Helical" evidence="8">
    <location>
        <begin position="488"/>
        <end position="521"/>
    </location>
</feature>
<evidence type="ECO:0000256" key="4">
    <source>
        <dbReference type="ARBA" id="ARBA00022519"/>
    </source>
</evidence>
<reference evidence="11" key="1">
    <citation type="journal article" date="2014" name="Int. J. Syst. Evol. Microbiol.">
        <title>Complete genome sequence of Corynebacterium casei LMG S-19264T (=DSM 44701T), isolated from a smear-ripened cheese.</title>
        <authorList>
            <consortium name="US DOE Joint Genome Institute (JGI-PGF)"/>
            <person name="Walter F."/>
            <person name="Albersmeier A."/>
            <person name="Kalinowski J."/>
            <person name="Ruckert C."/>
        </authorList>
    </citation>
    <scope>NUCLEOTIDE SEQUENCE</scope>
    <source>
        <strain evidence="11">CGMCC 1.15152</strain>
    </source>
</reference>
<dbReference type="Proteomes" id="UP000633205">
    <property type="component" value="Unassembled WGS sequence"/>
</dbReference>
<evidence type="ECO:0000256" key="1">
    <source>
        <dbReference type="ARBA" id="ARBA00004429"/>
    </source>
</evidence>
<evidence type="ECO:0000259" key="10">
    <source>
        <dbReference type="PROSITE" id="PS50928"/>
    </source>
</evidence>
<feature type="transmembrane region" description="Helical" evidence="8">
    <location>
        <begin position="267"/>
        <end position="288"/>
    </location>
</feature>
<keyword evidence="12" id="KW-1185">Reference proteome</keyword>
<evidence type="ECO:0000313" key="12">
    <source>
        <dbReference type="Proteomes" id="UP000633205"/>
    </source>
</evidence>
<feature type="transmembrane region" description="Helical" evidence="8">
    <location>
        <begin position="541"/>
        <end position="563"/>
    </location>
</feature>
<evidence type="ECO:0000256" key="7">
    <source>
        <dbReference type="ARBA" id="ARBA00023136"/>
    </source>
</evidence>
<name>A0A916Y2E2_9MICO</name>
<dbReference type="Pfam" id="PF00528">
    <property type="entry name" value="BPD_transp_1"/>
    <property type="match status" value="2"/>
</dbReference>
<keyword evidence="6 8" id="KW-1133">Transmembrane helix</keyword>
<feature type="transmembrane region" description="Helical" evidence="8">
    <location>
        <begin position="165"/>
        <end position="185"/>
    </location>
</feature>
<dbReference type="PANTHER" id="PTHR43357:SF4">
    <property type="entry name" value="INNER MEMBRANE ABC TRANSPORTER PERMEASE PROTEIN YDCV"/>
    <property type="match status" value="1"/>
</dbReference>
<dbReference type="SUPFAM" id="SSF161098">
    <property type="entry name" value="MetI-like"/>
    <property type="match status" value="2"/>
</dbReference>
<evidence type="ECO:0000256" key="8">
    <source>
        <dbReference type="RuleBase" id="RU363032"/>
    </source>
</evidence>
<proteinExistence type="inferred from homology"/>
<evidence type="ECO:0000256" key="2">
    <source>
        <dbReference type="ARBA" id="ARBA00022448"/>
    </source>
</evidence>
<evidence type="ECO:0000256" key="9">
    <source>
        <dbReference type="SAM" id="MobiDB-lite"/>
    </source>
</evidence>
<dbReference type="GO" id="GO:0055085">
    <property type="term" value="P:transmembrane transport"/>
    <property type="evidence" value="ECO:0007669"/>
    <property type="project" value="InterPro"/>
</dbReference>
<dbReference type="GO" id="GO:0005886">
    <property type="term" value="C:plasma membrane"/>
    <property type="evidence" value="ECO:0007669"/>
    <property type="project" value="UniProtKB-SubCell"/>
</dbReference>
<comment type="subcellular location">
    <subcellularLocation>
        <location evidence="1">Cell inner membrane</location>
        <topology evidence="1">Multi-pass membrane protein</topology>
    </subcellularLocation>
    <subcellularLocation>
        <location evidence="8">Cell membrane</location>
        <topology evidence="8">Multi-pass membrane protein</topology>
    </subcellularLocation>
</comment>
<organism evidence="11 12">
    <name type="scientific">Microbacterium faecale</name>
    <dbReference type="NCBI Taxonomy" id="1804630"/>
    <lineage>
        <taxon>Bacteria</taxon>
        <taxon>Bacillati</taxon>
        <taxon>Actinomycetota</taxon>
        <taxon>Actinomycetes</taxon>
        <taxon>Micrococcales</taxon>
        <taxon>Microbacteriaceae</taxon>
        <taxon>Microbacterium</taxon>
    </lineage>
</organism>
<feature type="domain" description="ABC transmembrane type-1" evidence="10">
    <location>
        <begin position="372"/>
        <end position="563"/>
    </location>
</feature>
<dbReference type="PROSITE" id="PS50928">
    <property type="entry name" value="ABC_TM1"/>
    <property type="match status" value="2"/>
</dbReference>
<keyword evidence="5 8" id="KW-0812">Transmembrane</keyword>
<feature type="transmembrane region" description="Helical" evidence="8">
    <location>
        <begin position="217"/>
        <end position="237"/>
    </location>
</feature>
<feature type="transmembrane region" description="Helical" evidence="8">
    <location>
        <begin position="28"/>
        <end position="52"/>
    </location>
</feature>
<keyword evidence="2 8" id="KW-0813">Transport</keyword>
<evidence type="ECO:0000256" key="5">
    <source>
        <dbReference type="ARBA" id="ARBA00022692"/>
    </source>
</evidence>
<feature type="transmembrane region" description="Helical" evidence="8">
    <location>
        <begin position="83"/>
        <end position="104"/>
    </location>
</feature>
<dbReference type="RefSeq" id="WP_188710613.1">
    <property type="nucleotide sequence ID" value="NZ_BMHO01000001.1"/>
</dbReference>
<gene>
    <name evidence="11" type="ORF">GCM10010915_03590</name>
</gene>
<dbReference type="EMBL" id="BMHO01000001">
    <property type="protein sequence ID" value="GGD26832.1"/>
    <property type="molecule type" value="Genomic_DNA"/>
</dbReference>
<keyword evidence="4" id="KW-0997">Cell inner membrane</keyword>
<comment type="similarity">
    <text evidence="8">Belongs to the binding-protein-dependent transport system permease family.</text>
</comment>